<dbReference type="Pfam" id="PF03023">
    <property type="entry name" value="MurJ"/>
    <property type="match status" value="1"/>
</dbReference>
<feature type="transmembrane region" description="Helical" evidence="10">
    <location>
        <begin position="366"/>
        <end position="383"/>
    </location>
</feature>
<evidence type="ECO:0000256" key="9">
    <source>
        <dbReference type="ARBA" id="ARBA00061532"/>
    </source>
</evidence>
<feature type="transmembrane region" description="Helical" evidence="10">
    <location>
        <begin position="161"/>
        <end position="183"/>
    </location>
</feature>
<feature type="transmembrane region" description="Helical" evidence="10">
    <location>
        <begin position="275"/>
        <end position="296"/>
    </location>
</feature>
<dbReference type="PRINTS" id="PR01806">
    <property type="entry name" value="VIRFACTRMVIN"/>
</dbReference>
<evidence type="ECO:0000313" key="12">
    <source>
        <dbReference type="EMBL" id="NHK26502.1"/>
    </source>
</evidence>
<sequence>MSRSLLKSMATVSGLIMLSRVFGFARQVLIAGVIGASGSPVADAFWAAFRFPNMFRRLLAEGAFQAAFIPLFQGRHVEGGDEEARAFAEDVLAWMIFILTALSAVVMIFAPAFVWVVATGFEDDPEKFRLATHFTIIMFPYLACMSLVGLYGGLLNAMHRFAAAAAAPLALNVIMITVVLIYANRGVTFTGYAAAWSVFAAGLAQLAILMFGAWRSGFLLKLRLPKWTPHIKRMLALGWPGFIGAGALQINTIVGTNIASRESGAISWLMNADQLYQLPLSMIGITLGIVLMPAISRAVKEGNEPAARSNLNRGLELVLLFGLPSAAALIAMPTLICAALFIDFAGDALSYFGQNESAYLARDAEATGLALSIYGLGLLSFCLQKVVSSAYFARENTRTPMKFALMAISINMVLSLTLFPMIGFIAIPIATIIASWTEVTLLSRQLWKAGILRPDERLAGRAPRLFLAAGVMGLAVWLAAENATTLLPFFGDQLWLLLLAIVAGGVALYGVSAILLGGAKLSDFKGLITRRA</sequence>
<keyword evidence="10 11" id="KW-0813">Transport</keyword>
<name>A0ABX0HEF8_9PROT</name>
<evidence type="ECO:0000256" key="4">
    <source>
        <dbReference type="ARBA" id="ARBA00022960"/>
    </source>
</evidence>
<keyword evidence="2 10" id="KW-1003">Cell membrane</keyword>
<dbReference type="HAMAP" id="MF_02078">
    <property type="entry name" value="MurJ_MviN"/>
    <property type="match status" value="1"/>
</dbReference>
<evidence type="ECO:0000256" key="2">
    <source>
        <dbReference type="ARBA" id="ARBA00022475"/>
    </source>
</evidence>
<comment type="function">
    <text evidence="8 10 11">Involved in peptidoglycan biosynthesis. Transports lipid-linked peptidoglycan precursors from the inner to the outer leaflet of the cytoplasmic membrane.</text>
</comment>
<dbReference type="InterPro" id="IPR004268">
    <property type="entry name" value="MurJ"/>
</dbReference>
<dbReference type="PIRSF" id="PIRSF002869">
    <property type="entry name" value="MviN"/>
    <property type="match status" value="1"/>
</dbReference>
<evidence type="ECO:0000256" key="3">
    <source>
        <dbReference type="ARBA" id="ARBA00022692"/>
    </source>
</evidence>
<feature type="transmembrane region" description="Helical" evidence="10">
    <location>
        <begin position="130"/>
        <end position="154"/>
    </location>
</feature>
<keyword evidence="13" id="KW-1185">Reference proteome</keyword>
<reference evidence="12 13" key="1">
    <citation type="submission" date="2020-02" db="EMBL/GenBank/DDBJ databases">
        <title>Genome sequence of Parvularcula flava strain NH6-79.</title>
        <authorList>
            <person name="Abdul Karim M.H."/>
            <person name="Lam M.Q."/>
            <person name="Chen S.J."/>
            <person name="Yahya A."/>
            <person name="Shahir S."/>
            <person name="Shamsir M.S."/>
            <person name="Chong C.S."/>
        </authorList>
    </citation>
    <scope>NUCLEOTIDE SEQUENCE [LARGE SCALE GENOMIC DNA]</scope>
    <source>
        <strain evidence="12 13">NH6-79</strain>
    </source>
</reference>
<keyword evidence="3 10" id="KW-0812">Transmembrane</keyword>
<dbReference type="PANTHER" id="PTHR47019">
    <property type="entry name" value="LIPID II FLIPPASE MURJ"/>
    <property type="match status" value="1"/>
</dbReference>
<gene>
    <name evidence="10 12" type="primary">murJ</name>
    <name evidence="12" type="ORF">FF098_001115</name>
</gene>
<evidence type="ECO:0000313" key="13">
    <source>
        <dbReference type="Proteomes" id="UP000818603"/>
    </source>
</evidence>
<feature type="transmembrane region" description="Helical" evidence="10">
    <location>
        <begin position="317"/>
        <end position="346"/>
    </location>
</feature>
<dbReference type="EMBL" id="VCJR02000001">
    <property type="protein sequence ID" value="NHK26502.1"/>
    <property type="molecule type" value="Genomic_DNA"/>
</dbReference>
<dbReference type="Proteomes" id="UP000818603">
    <property type="component" value="Unassembled WGS sequence"/>
</dbReference>
<dbReference type="InterPro" id="IPR051050">
    <property type="entry name" value="Lipid_II_flippase_MurJ/MviN"/>
</dbReference>
<keyword evidence="5 10" id="KW-0573">Peptidoglycan synthesis</keyword>
<comment type="caution">
    <text evidence="10">Lacks conserved residue(s) required for the propagation of feature annotation.</text>
</comment>
<feature type="transmembrane region" description="Helical" evidence="10">
    <location>
        <begin position="189"/>
        <end position="214"/>
    </location>
</feature>
<organism evidence="12 13">
    <name type="scientific">Aquisalinus luteolus</name>
    <dbReference type="NCBI Taxonomy" id="1566827"/>
    <lineage>
        <taxon>Bacteria</taxon>
        <taxon>Pseudomonadati</taxon>
        <taxon>Pseudomonadota</taxon>
        <taxon>Alphaproteobacteria</taxon>
        <taxon>Parvularculales</taxon>
        <taxon>Parvularculaceae</taxon>
        <taxon>Aquisalinus</taxon>
    </lineage>
</organism>
<feature type="transmembrane region" description="Helical" evidence="10">
    <location>
        <begin position="495"/>
        <end position="516"/>
    </location>
</feature>
<evidence type="ECO:0000256" key="11">
    <source>
        <dbReference type="PIRNR" id="PIRNR002869"/>
    </source>
</evidence>
<evidence type="ECO:0000256" key="8">
    <source>
        <dbReference type="ARBA" id="ARBA00060041"/>
    </source>
</evidence>
<comment type="caution">
    <text evidence="12">The sequence shown here is derived from an EMBL/GenBank/DDBJ whole genome shotgun (WGS) entry which is preliminary data.</text>
</comment>
<evidence type="ECO:0000256" key="5">
    <source>
        <dbReference type="ARBA" id="ARBA00022984"/>
    </source>
</evidence>
<dbReference type="PANTHER" id="PTHR47019:SF1">
    <property type="entry name" value="LIPID II FLIPPASE MURJ"/>
    <property type="match status" value="1"/>
</dbReference>
<comment type="similarity">
    <text evidence="9 10 11">Belongs to the MurJ/MviN family.</text>
</comment>
<protein>
    <recommendedName>
        <fullName evidence="10">Probable lipid II flippase MurJ</fullName>
    </recommendedName>
</protein>
<evidence type="ECO:0000256" key="6">
    <source>
        <dbReference type="ARBA" id="ARBA00022989"/>
    </source>
</evidence>
<feature type="transmembrane region" description="Helical" evidence="10">
    <location>
        <begin position="33"/>
        <end position="49"/>
    </location>
</feature>
<feature type="transmembrane region" description="Helical" evidence="10">
    <location>
        <begin position="462"/>
        <end position="480"/>
    </location>
</feature>
<dbReference type="RefSeq" id="WP_155136148.1">
    <property type="nucleotide sequence ID" value="NZ_BMGZ01000001.1"/>
</dbReference>
<evidence type="ECO:0000256" key="10">
    <source>
        <dbReference type="HAMAP-Rule" id="MF_02078"/>
    </source>
</evidence>
<comment type="subcellular location">
    <subcellularLocation>
        <location evidence="10">Cell inner membrane</location>
        <topology evidence="10">Multi-pass membrane protein</topology>
    </subcellularLocation>
    <subcellularLocation>
        <location evidence="1">Cell membrane</location>
        <topology evidence="1">Multi-pass membrane protein</topology>
    </subcellularLocation>
</comment>
<comment type="pathway">
    <text evidence="10">Cell wall biogenesis; peptidoglycan biosynthesis.</text>
</comment>
<dbReference type="NCBIfam" id="TIGR01695">
    <property type="entry name" value="murJ_mviN"/>
    <property type="match status" value="1"/>
</dbReference>
<feature type="transmembrane region" description="Helical" evidence="10">
    <location>
        <begin position="91"/>
        <end position="118"/>
    </location>
</feature>
<evidence type="ECO:0000256" key="1">
    <source>
        <dbReference type="ARBA" id="ARBA00004651"/>
    </source>
</evidence>
<accession>A0ABX0HEF8</accession>
<dbReference type="CDD" id="cd13123">
    <property type="entry name" value="MATE_MurJ_like"/>
    <property type="match status" value="1"/>
</dbReference>
<keyword evidence="10 11" id="KW-0961">Cell wall biogenesis/degradation</keyword>
<feature type="transmembrane region" description="Helical" evidence="10">
    <location>
        <begin position="235"/>
        <end position="255"/>
    </location>
</feature>
<keyword evidence="4 10" id="KW-0133">Cell shape</keyword>
<proteinExistence type="inferred from homology"/>
<keyword evidence="6 10" id="KW-1133">Transmembrane helix</keyword>
<evidence type="ECO:0000256" key="7">
    <source>
        <dbReference type="ARBA" id="ARBA00023136"/>
    </source>
</evidence>
<keyword evidence="7 10" id="KW-0472">Membrane</keyword>
<keyword evidence="10" id="KW-0997">Cell inner membrane</keyword>